<protein>
    <submittedName>
        <fullName evidence="2">Uncharacterized protein</fullName>
    </submittedName>
</protein>
<dbReference type="EMBL" id="SMLL01000005">
    <property type="protein sequence ID" value="TFY98724.1"/>
    <property type="molecule type" value="Genomic_DNA"/>
</dbReference>
<name>A0A4Z0BKU6_9BURK</name>
<accession>A0A4Z0BKU6</accession>
<evidence type="ECO:0000313" key="2">
    <source>
        <dbReference type="EMBL" id="TFY98724.1"/>
    </source>
</evidence>
<sequence length="120" mass="13388">MWTLSKPKVRHLLALVIFVPLLLLTLYFVTINSDDYEEALRFVSEDARVANSIGRVSRADFKFWSGFDSGGGIAHYSFEAATETGVFGIKVRLKKISGSWRVEAADIHARDGTVKRIAVI</sequence>
<dbReference type="OrthoDB" id="9879464at2"/>
<proteinExistence type="predicted"/>
<evidence type="ECO:0000256" key="1">
    <source>
        <dbReference type="SAM" id="Phobius"/>
    </source>
</evidence>
<feature type="transmembrane region" description="Helical" evidence="1">
    <location>
        <begin position="12"/>
        <end position="31"/>
    </location>
</feature>
<dbReference type="AlphaFoldDB" id="A0A4Z0BKU6"/>
<comment type="caution">
    <text evidence="2">The sequence shown here is derived from an EMBL/GenBank/DDBJ whole genome shotgun (WGS) entry which is preliminary data.</text>
</comment>
<keyword evidence="1" id="KW-1133">Transmembrane helix</keyword>
<gene>
    <name evidence="2" type="ORF">EZ242_14500</name>
</gene>
<dbReference type="RefSeq" id="WP_135285875.1">
    <property type="nucleotide sequence ID" value="NZ_SMLL01000005.1"/>
</dbReference>
<evidence type="ECO:0000313" key="3">
    <source>
        <dbReference type="Proteomes" id="UP000297564"/>
    </source>
</evidence>
<dbReference type="Proteomes" id="UP000297564">
    <property type="component" value="Unassembled WGS sequence"/>
</dbReference>
<reference evidence="2 3" key="1">
    <citation type="submission" date="2019-03" db="EMBL/GenBank/DDBJ databases">
        <title>Ramlibacter rhizophilus CCTCC AB2015357, whole genome shotgun sequence.</title>
        <authorList>
            <person name="Zhang X."/>
            <person name="Feng G."/>
            <person name="Zhu H."/>
        </authorList>
    </citation>
    <scope>NUCLEOTIDE SEQUENCE [LARGE SCALE GENOMIC DNA]</scope>
    <source>
        <strain evidence="2 3">CCTCC AB2015357</strain>
    </source>
</reference>
<keyword evidence="1" id="KW-0812">Transmembrane</keyword>
<keyword evidence="1" id="KW-0472">Membrane</keyword>
<keyword evidence="3" id="KW-1185">Reference proteome</keyword>
<organism evidence="2 3">
    <name type="scientific">Ramlibacter rhizophilus</name>
    <dbReference type="NCBI Taxonomy" id="1781167"/>
    <lineage>
        <taxon>Bacteria</taxon>
        <taxon>Pseudomonadati</taxon>
        <taxon>Pseudomonadota</taxon>
        <taxon>Betaproteobacteria</taxon>
        <taxon>Burkholderiales</taxon>
        <taxon>Comamonadaceae</taxon>
        <taxon>Ramlibacter</taxon>
    </lineage>
</organism>